<reference evidence="4 5" key="1">
    <citation type="submission" date="2024-09" db="EMBL/GenBank/DDBJ databases">
        <authorList>
            <person name="Salinas-Garcia M.A."/>
            <person name="Prieme A."/>
        </authorList>
    </citation>
    <scope>NUCLEOTIDE SEQUENCE [LARGE SCALE GENOMIC DNA]</scope>
    <source>
        <strain evidence="4 5">DSM 21081</strain>
    </source>
</reference>
<comment type="caution">
    <text evidence="4">The sequence shown here is derived from an EMBL/GenBank/DDBJ whole genome shotgun (WGS) entry which is preliminary data.</text>
</comment>
<dbReference type="PROSITE" id="PS51462">
    <property type="entry name" value="NUDIX"/>
    <property type="match status" value="1"/>
</dbReference>
<keyword evidence="5" id="KW-1185">Reference proteome</keyword>
<dbReference type="Gene3D" id="3.90.79.10">
    <property type="entry name" value="Nucleoside Triphosphate Pyrophosphohydrolase"/>
    <property type="match status" value="1"/>
</dbReference>
<dbReference type="Proteomes" id="UP001575652">
    <property type="component" value="Unassembled WGS sequence"/>
</dbReference>
<dbReference type="InterPro" id="IPR015797">
    <property type="entry name" value="NUDIX_hydrolase-like_dom_sf"/>
</dbReference>
<dbReference type="PANTHER" id="PTHR11839">
    <property type="entry name" value="UDP/ADP-SUGAR PYROPHOSPHATASE"/>
    <property type="match status" value="1"/>
</dbReference>
<dbReference type="CDD" id="cd24158">
    <property type="entry name" value="NUDIX_ADPRase_Rv1700"/>
    <property type="match status" value="1"/>
</dbReference>
<sequence>MRPEGGGGLADEVSRRHLLSSETVYRGRIWDVVQDRFEYSTDQEPLVRDYIDHPGAVAVVVLDDDGRVLLLNQYRHPVGMTLWEIPAGLLDVDGEPPVDAAARELAEEADLTAATWHVLADMFNSPGSSSEAIRIFLARGPAEVPHGQRHARTDEEADMEIRWVPLAEAVDAVLAGRIHNPSAVAGILACRAASSGDFAALRPSDAPWEAHPKLRATDPAATDPAATDPTAADAPPSGS</sequence>
<proteinExistence type="predicted"/>
<gene>
    <name evidence="4" type="ORF">ACETWP_12745</name>
</gene>
<accession>A0ABV4UP82</accession>
<dbReference type="Pfam" id="PF00293">
    <property type="entry name" value="NUDIX"/>
    <property type="match status" value="1"/>
</dbReference>
<organism evidence="4 5">
    <name type="scientific">Arthrobacter halodurans</name>
    <dbReference type="NCBI Taxonomy" id="516699"/>
    <lineage>
        <taxon>Bacteria</taxon>
        <taxon>Bacillati</taxon>
        <taxon>Actinomycetota</taxon>
        <taxon>Actinomycetes</taxon>
        <taxon>Micrococcales</taxon>
        <taxon>Micrococcaceae</taxon>
        <taxon>Arthrobacter</taxon>
    </lineage>
</organism>
<name>A0ABV4UP82_9MICC</name>
<keyword evidence="1" id="KW-0378">Hydrolase</keyword>
<evidence type="ECO:0000259" key="3">
    <source>
        <dbReference type="PROSITE" id="PS51462"/>
    </source>
</evidence>
<dbReference type="PANTHER" id="PTHR11839:SF31">
    <property type="entry name" value="ADP-RIBOSE PYROPHOSPHATASE"/>
    <property type="match status" value="1"/>
</dbReference>
<evidence type="ECO:0000313" key="4">
    <source>
        <dbReference type="EMBL" id="MFB0835459.1"/>
    </source>
</evidence>
<feature type="region of interest" description="Disordered" evidence="2">
    <location>
        <begin position="200"/>
        <end position="239"/>
    </location>
</feature>
<feature type="compositionally biased region" description="Low complexity" evidence="2">
    <location>
        <begin position="217"/>
        <end position="239"/>
    </location>
</feature>
<dbReference type="RefSeq" id="WP_373972635.1">
    <property type="nucleotide sequence ID" value="NZ_JBHDLJ010000011.1"/>
</dbReference>
<evidence type="ECO:0000256" key="2">
    <source>
        <dbReference type="SAM" id="MobiDB-lite"/>
    </source>
</evidence>
<feature type="domain" description="Nudix hydrolase" evidence="3">
    <location>
        <begin position="51"/>
        <end position="186"/>
    </location>
</feature>
<evidence type="ECO:0000256" key="1">
    <source>
        <dbReference type="ARBA" id="ARBA00022801"/>
    </source>
</evidence>
<dbReference type="EMBL" id="JBHDLJ010000011">
    <property type="protein sequence ID" value="MFB0835459.1"/>
    <property type="molecule type" value="Genomic_DNA"/>
</dbReference>
<dbReference type="SUPFAM" id="SSF55811">
    <property type="entry name" value="Nudix"/>
    <property type="match status" value="1"/>
</dbReference>
<dbReference type="InterPro" id="IPR000086">
    <property type="entry name" value="NUDIX_hydrolase_dom"/>
</dbReference>
<evidence type="ECO:0000313" key="5">
    <source>
        <dbReference type="Proteomes" id="UP001575652"/>
    </source>
</evidence>
<protein>
    <submittedName>
        <fullName evidence="4">NUDIX domain-containing protein</fullName>
    </submittedName>
</protein>